<evidence type="ECO:0000313" key="2">
    <source>
        <dbReference type="Proteomes" id="UP001207468"/>
    </source>
</evidence>
<reference evidence="1" key="1">
    <citation type="submission" date="2021-03" db="EMBL/GenBank/DDBJ databases">
        <title>Evolutionary priming and transition to the ectomycorrhizal habit in an iconic lineage of mushroom-forming fungi: is preadaptation a requirement?</title>
        <authorList>
            <consortium name="DOE Joint Genome Institute"/>
            <person name="Looney B.P."/>
            <person name="Miyauchi S."/>
            <person name="Morin E."/>
            <person name="Drula E."/>
            <person name="Courty P.E."/>
            <person name="Chicoki N."/>
            <person name="Fauchery L."/>
            <person name="Kohler A."/>
            <person name="Kuo A."/>
            <person name="LaButti K."/>
            <person name="Pangilinan J."/>
            <person name="Lipzen A."/>
            <person name="Riley R."/>
            <person name="Andreopoulos W."/>
            <person name="He G."/>
            <person name="Johnson J."/>
            <person name="Barry K.W."/>
            <person name="Grigoriev I.V."/>
            <person name="Nagy L."/>
            <person name="Hibbett D."/>
            <person name="Henrissat B."/>
            <person name="Matheny P.B."/>
            <person name="Labbe J."/>
            <person name="Martin A.F."/>
        </authorList>
    </citation>
    <scope>NUCLEOTIDE SEQUENCE</scope>
    <source>
        <strain evidence="1">BPL698</strain>
    </source>
</reference>
<organism evidence="1 2">
    <name type="scientific">Russula earlei</name>
    <dbReference type="NCBI Taxonomy" id="71964"/>
    <lineage>
        <taxon>Eukaryota</taxon>
        <taxon>Fungi</taxon>
        <taxon>Dikarya</taxon>
        <taxon>Basidiomycota</taxon>
        <taxon>Agaricomycotina</taxon>
        <taxon>Agaricomycetes</taxon>
        <taxon>Russulales</taxon>
        <taxon>Russulaceae</taxon>
        <taxon>Russula</taxon>
    </lineage>
</organism>
<dbReference type="EMBL" id="JAGFNK010000613">
    <property type="protein sequence ID" value="KAI9447032.1"/>
    <property type="molecule type" value="Genomic_DNA"/>
</dbReference>
<gene>
    <name evidence="1" type="ORF">F5148DRAFT_1292496</name>
</gene>
<sequence length="800" mass="89844">MLRLSGNSLITVLIVLCVVNAALAQEYRKGRMLFDDHWRFHRGAAQDAEHSGFNDSSWRVLNLPHDWSIEDLPGTHSPFDLNAISQVSGGFTVGGTGWYRKHFTVDSTQKGKRFVLAFDGVYMNAEVWLNGKSVSKHPYGYTSFQADITDRLKYGQDNIISVKVRNEGENSRWYSGSGIYRHVWLTITEPVHLAQWGVAVSTTSLDTAAARLQVMTKVTNESTQAQQIHLSTHIIDKQGKEQVSMESIKEIAPGASFLFNQDLQVNHPVAWNLATAYLYRVVSEVYIGTQLVDRQETTTGIRLISFDAVNGFRLNGETVKLKGGCVHHDNGPLGAVAYDRAEERKVELLKAAGYNAVRCAHNPPSPAFLDACDRLGMLVIDEAFDCWEGGKNQLDYHIWFKEWWQKDLESMVLRDRNHPSVIMWSTGNEIPNRDKPEVVAVAKKLSDYIRSLDTTRAITCGVNGIEENKDPFIATLDVAGYNYALAQYEPDHKRLPNRVVFATESFPSQSFEYWMGVADHPWVIGDFVWTAWDYIGEASIGWLGYPQKQDFYPWNLAYCGDIDVCGWKRPQSYYRDALWKPNQLSLFVKPPRPSFDTATHKEDWSHWDYDDLVNHWNFAGQENKPLQVVVYSSCDEVELFLNNKSLGTKPTNRSTKFMAIFEVPYQAGELKAIGRSPLLRSYRALYTASQPAELRLTADRTTIQANGQDLSYITVEVADKNGPTVPNAENLVHFSIKGPGSIIGVGNANPRSVESCQLPERKAWHGKCLAIIKSDKKAGDITITATAAGLSPASLIIQSK</sequence>
<protein>
    <submittedName>
        <fullName evidence="1">Glycoside hydrolase family 2 sugar binding protein</fullName>
    </submittedName>
</protein>
<keyword evidence="2" id="KW-1185">Reference proteome</keyword>
<evidence type="ECO:0000313" key="1">
    <source>
        <dbReference type="EMBL" id="KAI9447032.1"/>
    </source>
</evidence>
<name>A0ACC0TT53_9AGAM</name>
<comment type="caution">
    <text evidence="1">The sequence shown here is derived from an EMBL/GenBank/DDBJ whole genome shotgun (WGS) entry which is preliminary data.</text>
</comment>
<proteinExistence type="predicted"/>
<dbReference type="Proteomes" id="UP001207468">
    <property type="component" value="Unassembled WGS sequence"/>
</dbReference>
<accession>A0ACC0TT53</accession>
<keyword evidence="1" id="KW-0378">Hydrolase</keyword>